<dbReference type="SUPFAM" id="SSF81811">
    <property type="entry name" value="Helical domain of Sec23/24"/>
    <property type="match status" value="1"/>
</dbReference>
<evidence type="ECO:0008006" key="6">
    <source>
        <dbReference type="Google" id="ProtNLM"/>
    </source>
</evidence>
<dbReference type="GeneID" id="20526722"/>
<dbReference type="Gene3D" id="1.20.120.730">
    <property type="entry name" value="Sec23/Sec24 helical domain"/>
    <property type="match status" value="1"/>
</dbReference>
<dbReference type="AlphaFoldDB" id="A0A058ZAV0"/>
<dbReference type="InterPro" id="IPR006896">
    <property type="entry name" value="Sec23/24_trunk_dom"/>
</dbReference>
<gene>
    <name evidence="4" type="ORF">H696_01997</name>
</gene>
<dbReference type="Pfam" id="PF08033">
    <property type="entry name" value="Sec23_BS"/>
    <property type="match status" value="1"/>
</dbReference>
<dbReference type="GO" id="GO:0000149">
    <property type="term" value="F:SNARE binding"/>
    <property type="evidence" value="ECO:0007669"/>
    <property type="project" value="TreeGrafter"/>
</dbReference>
<dbReference type="RefSeq" id="XP_009494171.1">
    <property type="nucleotide sequence ID" value="XM_009495896.1"/>
</dbReference>
<sequence>MLAVACQTIKASLDRLPNKESRLKIGFITVDDSLHFYNLSASRSRPDMLVIPQFEESSIDDLDSITLPIPSGLLVHLTESRNMVEMLLDSLPGLFKDQARRGNCLGAALNAAFKLLGTGGGKVCVFQATLPDTGPYILTNRAQPAGKTGTGAGGSAPQPVVGTNKESALLSPQTTSSQNLALAAIKSDVSFDFFLFGSGPDSAGLSRYLDLASLTHLPRVTSGVCYYYPSFNAGVRADVERFSYELGEYMATMFGLEAHFRVRVSRGVRLVDYHGPGFMRFSDLLALPATPPQTGYAVQLEIDESIAAPLVCFQTSILYTSSNGERRIRVITSAIPTTTEVGAVLNSVNVPAVVGLLSKMAVERALSSRVEDARDAILNKAIELLTVARSEFPASSNPVPAMAPQVGQNPAAAAASQIVAPQSLMYLPFLVLALARQPAFRGVLLAA</sequence>
<dbReference type="GO" id="GO:0008270">
    <property type="term" value="F:zinc ion binding"/>
    <property type="evidence" value="ECO:0007669"/>
    <property type="project" value="TreeGrafter"/>
</dbReference>
<dbReference type="InterPro" id="IPR036465">
    <property type="entry name" value="vWFA_dom_sf"/>
</dbReference>
<dbReference type="InterPro" id="IPR006900">
    <property type="entry name" value="Sec23/24_helical_dom"/>
</dbReference>
<dbReference type="EMBL" id="KB932203">
    <property type="protein sequence ID" value="KCV71048.1"/>
    <property type="molecule type" value="Genomic_DNA"/>
</dbReference>
<feature type="domain" description="Sec23/Sec24 helical" evidence="2">
    <location>
        <begin position="352"/>
        <end position="442"/>
    </location>
</feature>
<dbReference type="GO" id="GO:0070971">
    <property type="term" value="C:endoplasmic reticulum exit site"/>
    <property type="evidence" value="ECO:0007669"/>
    <property type="project" value="TreeGrafter"/>
</dbReference>
<evidence type="ECO:0000259" key="2">
    <source>
        <dbReference type="Pfam" id="PF04815"/>
    </source>
</evidence>
<reference evidence="4" key="1">
    <citation type="submission" date="2013-04" db="EMBL/GenBank/DDBJ databases">
        <title>The Genome Sequence of Fonticula alba ATCC 38817.</title>
        <authorList>
            <consortium name="The Broad Institute Genomics Platform"/>
            <person name="Russ C."/>
            <person name="Cuomo C."/>
            <person name="Burger G."/>
            <person name="Gray M.W."/>
            <person name="Holland P.W.H."/>
            <person name="King N."/>
            <person name="Lang F.B.F."/>
            <person name="Roger A.J."/>
            <person name="Ruiz-Trillo I."/>
            <person name="Brown M."/>
            <person name="Walker B."/>
            <person name="Young S."/>
            <person name="Zeng Q."/>
            <person name="Gargeya S."/>
            <person name="Fitzgerald M."/>
            <person name="Haas B."/>
            <person name="Abouelleil A."/>
            <person name="Allen A.W."/>
            <person name="Alvarado L."/>
            <person name="Arachchi H.M."/>
            <person name="Berlin A.M."/>
            <person name="Chapman S.B."/>
            <person name="Gainer-Dewar J."/>
            <person name="Goldberg J."/>
            <person name="Griggs A."/>
            <person name="Gujja S."/>
            <person name="Hansen M."/>
            <person name="Howarth C."/>
            <person name="Imamovic A."/>
            <person name="Ireland A."/>
            <person name="Larimer J."/>
            <person name="McCowan C."/>
            <person name="Murphy C."/>
            <person name="Pearson M."/>
            <person name="Poon T.W."/>
            <person name="Priest M."/>
            <person name="Roberts A."/>
            <person name="Saif S."/>
            <person name="Shea T."/>
            <person name="Sisk P."/>
            <person name="Sykes S."/>
            <person name="Wortman J."/>
            <person name="Nusbaum C."/>
            <person name="Birren B."/>
        </authorList>
    </citation>
    <scope>NUCLEOTIDE SEQUENCE [LARGE SCALE GENOMIC DNA]</scope>
    <source>
        <strain evidence="4">ATCC 38817</strain>
    </source>
</reference>
<evidence type="ECO:0000259" key="3">
    <source>
        <dbReference type="Pfam" id="PF08033"/>
    </source>
</evidence>
<feature type="domain" description="Sec23/Sec24 trunk" evidence="1">
    <location>
        <begin position="1"/>
        <end position="247"/>
    </location>
</feature>
<evidence type="ECO:0000313" key="4">
    <source>
        <dbReference type="EMBL" id="KCV71048.1"/>
    </source>
</evidence>
<dbReference type="Proteomes" id="UP000030693">
    <property type="component" value="Unassembled WGS sequence"/>
</dbReference>
<dbReference type="STRING" id="691883.A0A058ZAV0"/>
<name>A0A058ZAV0_FONAL</name>
<dbReference type="Gene3D" id="3.40.50.410">
    <property type="entry name" value="von Willebrand factor, type A domain"/>
    <property type="match status" value="1"/>
</dbReference>
<evidence type="ECO:0000259" key="1">
    <source>
        <dbReference type="Pfam" id="PF04811"/>
    </source>
</evidence>
<dbReference type="GO" id="GO:0006886">
    <property type="term" value="P:intracellular protein transport"/>
    <property type="evidence" value="ECO:0007669"/>
    <property type="project" value="InterPro"/>
</dbReference>
<dbReference type="OMA" id="PYASHEY"/>
<dbReference type="SUPFAM" id="SSF53300">
    <property type="entry name" value="vWA-like"/>
    <property type="match status" value="1"/>
</dbReference>
<dbReference type="PANTHER" id="PTHR13803">
    <property type="entry name" value="SEC24-RELATED PROTEIN"/>
    <property type="match status" value="1"/>
</dbReference>
<evidence type="ECO:0000313" key="5">
    <source>
        <dbReference type="Proteomes" id="UP000030693"/>
    </source>
</evidence>
<dbReference type="PANTHER" id="PTHR13803:SF39">
    <property type="entry name" value="SECRETORY 24AB, ISOFORM A"/>
    <property type="match status" value="1"/>
</dbReference>
<organism evidence="4">
    <name type="scientific">Fonticula alba</name>
    <name type="common">Slime mold</name>
    <dbReference type="NCBI Taxonomy" id="691883"/>
    <lineage>
        <taxon>Eukaryota</taxon>
        <taxon>Rotosphaerida</taxon>
        <taxon>Fonticulaceae</taxon>
        <taxon>Fonticula</taxon>
    </lineage>
</organism>
<dbReference type="OrthoDB" id="49016at2759"/>
<dbReference type="InterPro" id="IPR012990">
    <property type="entry name" value="Beta-sandwich_Sec23_24"/>
</dbReference>
<keyword evidence="5" id="KW-1185">Reference proteome</keyword>
<dbReference type="eggNOG" id="KOG1985">
    <property type="taxonomic scope" value="Eukaryota"/>
</dbReference>
<dbReference type="Pfam" id="PF04815">
    <property type="entry name" value="Sec23_helical"/>
    <property type="match status" value="1"/>
</dbReference>
<dbReference type="Pfam" id="PF04811">
    <property type="entry name" value="Sec23_trunk"/>
    <property type="match status" value="1"/>
</dbReference>
<feature type="domain" description="Sec23/Sec24 beta-sandwich" evidence="3">
    <location>
        <begin position="255"/>
        <end position="338"/>
    </location>
</feature>
<dbReference type="InterPro" id="IPR050550">
    <property type="entry name" value="SEC23_SEC24_subfamily"/>
</dbReference>
<accession>A0A058ZAV0</accession>
<protein>
    <recommendedName>
        <fullName evidence="6">Sec23/Sec24 trunk domain-containing protein</fullName>
    </recommendedName>
</protein>
<proteinExistence type="predicted"/>
<dbReference type="GO" id="GO:0030127">
    <property type="term" value="C:COPII vesicle coat"/>
    <property type="evidence" value="ECO:0007669"/>
    <property type="project" value="InterPro"/>
</dbReference>
<dbReference type="GO" id="GO:0090110">
    <property type="term" value="P:COPII-coated vesicle cargo loading"/>
    <property type="evidence" value="ECO:0007669"/>
    <property type="project" value="TreeGrafter"/>
</dbReference>
<dbReference type="SUPFAM" id="SSF81995">
    <property type="entry name" value="beta-sandwich domain of Sec23/24"/>
    <property type="match status" value="1"/>
</dbReference>
<dbReference type="InterPro" id="IPR036175">
    <property type="entry name" value="Sec23/24_helical_dom_sf"/>
</dbReference>